<accession>A0AAU9S3K1</accession>
<keyword evidence="3" id="KW-0472">Membrane</keyword>
<keyword evidence="6" id="KW-1185">Reference proteome</keyword>
<sequence length="659" mass="74771">MNNGQSLWHSQSPKTPTTMLDRALSSRRPHSDADLSESGESGTDESKTKRPHIYLLASNFLSRIGHQWWPCLILALLFLVLLFLISLAFHSSSFVCISRFDPAARIGFFGFDGLESDFGALGRSKHGKEVEWTSKDLLKGLEEFVPIYETRPIKNNMHGMGFDHSFGLWFMARRLKPELMIESGAFKGHSTWVMRQAMPDTPIISLTPRHPEKYLRKGPAYVDGNCTYFAGKDFVDFGSVDWKNVMRKHGIADLSRVLVFFDDHQNELKRIKQALKAGFQHLIFEDNYDTGTGDHYSLRQICDQSYIKGGGHSCFKDSDEARIRSKRKKFWEKALDTEELCGPGEAWWGVRGEMRDDFNHSNTLISYNQHFQNSRYVESVLDVYWELPPVAGPSLTHQSRYDPARSTPPVVEDGRHRLFQRLGLGRLDKSVFNGYTQMVYLQISKPGNFVYCKSIFIVCTVGTMAERWTNTALLVIDMQNDFVGEGSVMQVKFGKSIVPNVIRAVELARQRGILVIWVVREHDPKGRDVELFRRHLYNSEKAGPVVKGTVGAELVDGLFIREEEDYKIVKTRFSAFFSTNLHSFLQTSGVTNLVIAGVQTPNCIRQTAFEAVELDYPNVTVITDATAAATPEIHTANILDMKNVGVKTPTLHEWSEEFA</sequence>
<keyword evidence="3" id="KW-0812">Transmembrane</keyword>
<proteinExistence type="inferred from homology"/>
<evidence type="ECO:0000313" key="6">
    <source>
        <dbReference type="Proteomes" id="UP000836841"/>
    </source>
</evidence>
<feature type="domain" description="Isochorismatase-like" evidence="4">
    <location>
        <begin position="471"/>
        <end position="648"/>
    </location>
</feature>
<dbReference type="AlphaFoldDB" id="A0AAU9S3K1"/>
<feature type="compositionally biased region" description="Polar residues" evidence="2">
    <location>
        <begin position="1"/>
        <end position="18"/>
    </location>
</feature>
<protein>
    <recommendedName>
        <fullName evidence="4">Isochorismatase-like domain-containing protein</fullName>
    </recommendedName>
</protein>
<evidence type="ECO:0000256" key="3">
    <source>
        <dbReference type="SAM" id="Phobius"/>
    </source>
</evidence>
<dbReference type="GO" id="GO:0012505">
    <property type="term" value="C:endomembrane system"/>
    <property type="evidence" value="ECO:0007669"/>
    <property type="project" value="TreeGrafter"/>
</dbReference>
<dbReference type="CDD" id="cd00431">
    <property type="entry name" value="cysteine_hydrolases"/>
    <property type="match status" value="1"/>
</dbReference>
<dbReference type="InterPro" id="IPR036380">
    <property type="entry name" value="Isochorismatase-like_sf"/>
</dbReference>
<dbReference type="Pfam" id="PF00857">
    <property type="entry name" value="Isochorismatase"/>
    <property type="match status" value="1"/>
</dbReference>
<dbReference type="PANTHER" id="PTHR36362:SF1">
    <property type="entry name" value="DNA-DIRECTED RNA POLYMERASE SUBUNIT BETA"/>
    <property type="match status" value="1"/>
</dbReference>
<feature type="non-terminal residue" evidence="5">
    <location>
        <position position="659"/>
    </location>
</feature>
<evidence type="ECO:0000256" key="1">
    <source>
        <dbReference type="ARBA" id="ARBA00006336"/>
    </source>
</evidence>
<name>A0AAU9S3K1_THLAR</name>
<dbReference type="SUPFAM" id="SSF52499">
    <property type="entry name" value="Isochorismatase-like hydrolases"/>
    <property type="match status" value="1"/>
</dbReference>
<comment type="similarity">
    <text evidence="1">Belongs to the isochorismatase family.</text>
</comment>
<keyword evidence="3" id="KW-1133">Transmembrane helix</keyword>
<reference evidence="5 6" key="1">
    <citation type="submission" date="2022-03" db="EMBL/GenBank/DDBJ databases">
        <authorList>
            <person name="Nunn A."/>
            <person name="Chopra R."/>
            <person name="Nunn A."/>
            <person name="Contreras Garrido A."/>
        </authorList>
    </citation>
    <scope>NUCLEOTIDE SEQUENCE [LARGE SCALE GENOMIC DNA]</scope>
</reference>
<feature type="region of interest" description="Disordered" evidence="2">
    <location>
        <begin position="1"/>
        <end position="47"/>
    </location>
</feature>
<dbReference type="Proteomes" id="UP000836841">
    <property type="component" value="Chromosome 3"/>
</dbReference>
<gene>
    <name evidence="5" type="ORF">TAV2_LOCUS11054</name>
</gene>
<dbReference type="PANTHER" id="PTHR36362">
    <property type="entry name" value="DNA-DIRECTED RNA POLYMERASE SUBUNIT BETA"/>
    <property type="match status" value="1"/>
</dbReference>
<feature type="transmembrane region" description="Helical" evidence="3">
    <location>
        <begin position="68"/>
        <end position="89"/>
    </location>
</feature>
<evidence type="ECO:0000313" key="5">
    <source>
        <dbReference type="EMBL" id="CAH2053563.1"/>
    </source>
</evidence>
<dbReference type="EMBL" id="OU466859">
    <property type="protein sequence ID" value="CAH2053563.1"/>
    <property type="molecule type" value="Genomic_DNA"/>
</dbReference>
<dbReference type="InterPro" id="IPR000868">
    <property type="entry name" value="Isochorismatase-like_dom"/>
</dbReference>
<evidence type="ECO:0000259" key="4">
    <source>
        <dbReference type="Pfam" id="PF00857"/>
    </source>
</evidence>
<organism evidence="5 6">
    <name type="scientific">Thlaspi arvense</name>
    <name type="common">Field penny-cress</name>
    <dbReference type="NCBI Taxonomy" id="13288"/>
    <lineage>
        <taxon>Eukaryota</taxon>
        <taxon>Viridiplantae</taxon>
        <taxon>Streptophyta</taxon>
        <taxon>Embryophyta</taxon>
        <taxon>Tracheophyta</taxon>
        <taxon>Spermatophyta</taxon>
        <taxon>Magnoliopsida</taxon>
        <taxon>eudicotyledons</taxon>
        <taxon>Gunneridae</taxon>
        <taxon>Pentapetalae</taxon>
        <taxon>rosids</taxon>
        <taxon>malvids</taxon>
        <taxon>Brassicales</taxon>
        <taxon>Brassicaceae</taxon>
        <taxon>Thlaspideae</taxon>
        <taxon>Thlaspi</taxon>
    </lineage>
</organism>
<evidence type="ECO:0000256" key="2">
    <source>
        <dbReference type="SAM" id="MobiDB-lite"/>
    </source>
</evidence>
<dbReference type="Gene3D" id="3.40.50.850">
    <property type="entry name" value="Isochorismatase-like"/>
    <property type="match status" value="1"/>
</dbReference>